<dbReference type="AlphaFoldDB" id="A2Q2L6"/>
<accession>A2Q2L6</accession>
<gene>
    <name evidence="1" type="ORF">MtrDRAFT_AC151520g32v2</name>
</gene>
<reference evidence="1" key="2">
    <citation type="submission" date="2007-03" db="EMBL/GenBank/DDBJ databases">
        <authorList>
            <consortium name="The International Medicago Genome Annotation Group"/>
        </authorList>
    </citation>
    <scope>NUCLEOTIDE SEQUENCE</scope>
</reference>
<reference evidence="1" key="1">
    <citation type="submission" date="2004-10" db="EMBL/GenBank/DDBJ databases">
        <authorList>
            <person name="Town C.D."/>
        </authorList>
    </citation>
    <scope>NUCLEOTIDE SEQUENCE</scope>
</reference>
<sequence>MKLMNDDDVRIMFSIFSQLSIRGTIVLDASLVRSIEHIRQSLIRPRNYEEIRALMDTPDEDISFDDS</sequence>
<protein>
    <submittedName>
        <fullName evidence="1">Uncharacterized protein</fullName>
    </submittedName>
</protein>
<proteinExistence type="predicted"/>
<dbReference type="EMBL" id="AC151520">
    <property type="protein sequence ID" value="ABN06153.1"/>
    <property type="molecule type" value="Genomic_DNA"/>
</dbReference>
<evidence type="ECO:0000313" key="1">
    <source>
        <dbReference type="EMBL" id="ABN06153.1"/>
    </source>
</evidence>
<organism evidence="1">
    <name type="scientific">Medicago truncatula</name>
    <name type="common">Barrel medic</name>
    <name type="synonym">Medicago tribuloides</name>
    <dbReference type="NCBI Taxonomy" id="3880"/>
    <lineage>
        <taxon>Eukaryota</taxon>
        <taxon>Viridiplantae</taxon>
        <taxon>Streptophyta</taxon>
        <taxon>Embryophyta</taxon>
        <taxon>Tracheophyta</taxon>
        <taxon>Spermatophyta</taxon>
        <taxon>Magnoliopsida</taxon>
        <taxon>eudicotyledons</taxon>
        <taxon>Gunneridae</taxon>
        <taxon>Pentapetalae</taxon>
        <taxon>rosids</taxon>
        <taxon>fabids</taxon>
        <taxon>Fabales</taxon>
        <taxon>Fabaceae</taxon>
        <taxon>Papilionoideae</taxon>
        <taxon>50 kb inversion clade</taxon>
        <taxon>NPAAA clade</taxon>
        <taxon>Hologalegina</taxon>
        <taxon>IRL clade</taxon>
        <taxon>Trifolieae</taxon>
        <taxon>Medicago</taxon>
    </lineage>
</organism>
<name>A2Q2L6_MEDTR</name>